<keyword evidence="2" id="KW-0175">Coiled coil</keyword>
<proteinExistence type="inferred from homology"/>
<sequence>MSISCIYIHKPVLAHVIFMDVISRMAPVGAKINHPCAACRMLRRRCGDNCLLAPYFPTQEADNFVGVHKVFGSSNVIKMLQTVKETEREDTVKSMVYEASARLRDPVYGSAGAIFHLQKLVKELESELDLIRARVLESQEQQNQLLRILMDVHHLPPISPFEDIMFDCENLI</sequence>
<dbReference type="Pfam" id="PF03195">
    <property type="entry name" value="LOB"/>
    <property type="match status" value="1"/>
</dbReference>
<dbReference type="PANTHER" id="PTHR31301">
    <property type="entry name" value="LOB DOMAIN-CONTAINING PROTEIN 4-RELATED"/>
    <property type="match status" value="1"/>
</dbReference>
<dbReference type="PROSITE" id="PS50891">
    <property type="entry name" value="LOB"/>
    <property type="match status" value="1"/>
</dbReference>
<name>A0A822XDH8_NELNU</name>
<comment type="caution">
    <text evidence="4">The sequence shown here is derived from an EMBL/GenBank/DDBJ whole genome shotgun (WGS) entry which is preliminary data.</text>
</comment>
<evidence type="ECO:0000256" key="1">
    <source>
        <dbReference type="ARBA" id="ARBA00005474"/>
    </source>
</evidence>
<feature type="domain" description="LOB" evidence="3">
    <location>
        <begin position="34"/>
        <end position="135"/>
    </location>
</feature>
<gene>
    <name evidence="4" type="ORF">HUJ06_019415</name>
</gene>
<feature type="coiled-coil region" evidence="2">
    <location>
        <begin position="114"/>
        <end position="141"/>
    </location>
</feature>
<dbReference type="PANTHER" id="PTHR31301:SF77">
    <property type="entry name" value="LOB DOMAIN-CONTAINING PROTEIN 1-LIKE"/>
    <property type="match status" value="1"/>
</dbReference>
<dbReference type="InterPro" id="IPR004883">
    <property type="entry name" value="LOB"/>
</dbReference>
<evidence type="ECO:0000259" key="3">
    <source>
        <dbReference type="PROSITE" id="PS50891"/>
    </source>
</evidence>
<dbReference type="AlphaFoldDB" id="A0A822XDH8"/>
<evidence type="ECO:0000256" key="2">
    <source>
        <dbReference type="SAM" id="Coils"/>
    </source>
</evidence>
<dbReference type="EMBL" id="DUZY01000001">
    <property type="protein sequence ID" value="DAD17952.1"/>
    <property type="molecule type" value="Genomic_DNA"/>
</dbReference>
<reference evidence="4 5" key="1">
    <citation type="journal article" date="2020" name="Mol. Biol. Evol.">
        <title>Distinct Expression and Methylation Patterns for Genes with Different Fates following a Single Whole-Genome Duplication in Flowering Plants.</title>
        <authorList>
            <person name="Shi T."/>
            <person name="Rahmani R.S."/>
            <person name="Gugger P.F."/>
            <person name="Wang M."/>
            <person name="Li H."/>
            <person name="Zhang Y."/>
            <person name="Li Z."/>
            <person name="Wang Q."/>
            <person name="Van de Peer Y."/>
            <person name="Marchal K."/>
            <person name="Chen J."/>
        </authorList>
    </citation>
    <scope>NUCLEOTIDE SEQUENCE [LARGE SCALE GENOMIC DNA]</scope>
    <source>
        <tissue evidence="4">Leaf</tissue>
    </source>
</reference>
<comment type="similarity">
    <text evidence="1">Belongs to the LOB domain-containing protein family.</text>
</comment>
<accession>A0A822XDH8</accession>
<keyword evidence="5" id="KW-1185">Reference proteome</keyword>
<evidence type="ECO:0000313" key="4">
    <source>
        <dbReference type="EMBL" id="DAD17952.1"/>
    </source>
</evidence>
<dbReference type="Proteomes" id="UP000607653">
    <property type="component" value="Unassembled WGS sequence"/>
</dbReference>
<organism evidence="4 5">
    <name type="scientific">Nelumbo nucifera</name>
    <name type="common">Sacred lotus</name>
    <dbReference type="NCBI Taxonomy" id="4432"/>
    <lineage>
        <taxon>Eukaryota</taxon>
        <taxon>Viridiplantae</taxon>
        <taxon>Streptophyta</taxon>
        <taxon>Embryophyta</taxon>
        <taxon>Tracheophyta</taxon>
        <taxon>Spermatophyta</taxon>
        <taxon>Magnoliopsida</taxon>
        <taxon>Proteales</taxon>
        <taxon>Nelumbonaceae</taxon>
        <taxon>Nelumbo</taxon>
    </lineage>
</organism>
<evidence type="ECO:0000313" key="5">
    <source>
        <dbReference type="Proteomes" id="UP000607653"/>
    </source>
</evidence>
<protein>
    <recommendedName>
        <fullName evidence="3">LOB domain-containing protein</fullName>
    </recommendedName>
</protein>